<evidence type="ECO:0000313" key="1">
    <source>
        <dbReference type="EMBL" id="KAK7015410.1"/>
    </source>
</evidence>
<evidence type="ECO:0000313" key="2">
    <source>
        <dbReference type="Proteomes" id="UP001362999"/>
    </source>
</evidence>
<feature type="non-terminal residue" evidence="1">
    <location>
        <position position="1"/>
    </location>
</feature>
<dbReference type="AlphaFoldDB" id="A0AAW0ARH4"/>
<name>A0AAW0ARH4_9AGAR</name>
<gene>
    <name evidence="1" type="ORF">R3P38DRAFT_2543589</name>
</gene>
<reference evidence="1 2" key="1">
    <citation type="journal article" date="2024" name="J Genomics">
        <title>Draft genome sequencing and assembly of Favolaschia claudopus CIRM-BRFM 2984 isolated from oak limbs.</title>
        <authorList>
            <person name="Navarro D."/>
            <person name="Drula E."/>
            <person name="Chaduli D."/>
            <person name="Cazenave R."/>
            <person name="Ahrendt S."/>
            <person name="Wang J."/>
            <person name="Lipzen A."/>
            <person name="Daum C."/>
            <person name="Barry K."/>
            <person name="Grigoriev I.V."/>
            <person name="Favel A."/>
            <person name="Rosso M.N."/>
            <person name="Martin F."/>
        </authorList>
    </citation>
    <scope>NUCLEOTIDE SEQUENCE [LARGE SCALE GENOMIC DNA]</scope>
    <source>
        <strain evidence="1 2">CIRM-BRFM 2984</strain>
    </source>
</reference>
<protein>
    <submittedName>
        <fullName evidence="1">Uncharacterized protein</fullName>
    </submittedName>
</protein>
<dbReference type="Proteomes" id="UP001362999">
    <property type="component" value="Unassembled WGS sequence"/>
</dbReference>
<organism evidence="1 2">
    <name type="scientific">Favolaschia claudopus</name>
    <dbReference type="NCBI Taxonomy" id="2862362"/>
    <lineage>
        <taxon>Eukaryota</taxon>
        <taxon>Fungi</taxon>
        <taxon>Dikarya</taxon>
        <taxon>Basidiomycota</taxon>
        <taxon>Agaricomycotina</taxon>
        <taxon>Agaricomycetes</taxon>
        <taxon>Agaricomycetidae</taxon>
        <taxon>Agaricales</taxon>
        <taxon>Marasmiineae</taxon>
        <taxon>Mycenaceae</taxon>
        <taxon>Favolaschia</taxon>
    </lineage>
</organism>
<sequence>TVRHSVFLQSWISARTALPKDLNKLMKTALQRNVQLEGLAFTREVMRALPIWYHVKSTAERGVFNRGDAVICFKTNHKIVNERR</sequence>
<accession>A0AAW0ARH4</accession>
<dbReference type="EMBL" id="JAWWNJ010000054">
    <property type="protein sequence ID" value="KAK7015410.1"/>
    <property type="molecule type" value="Genomic_DNA"/>
</dbReference>
<comment type="caution">
    <text evidence="1">The sequence shown here is derived from an EMBL/GenBank/DDBJ whole genome shotgun (WGS) entry which is preliminary data.</text>
</comment>
<proteinExistence type="predicted"/>
<keyword evidence="2" id="KW-1185">Reference proteome</keyword>